<dbReference type="OrthoDB" id="1123107at2"/>
<dbReference type="GO" id="GO:0005737">
    <property type="term" value="C:cytoplasm"/>
    <property type="evidence" value="ECO:0007669"/>
    <property type="project" value="TreeGrafter"/>
</dbReference>
<reference evidence="2" key="1">
    <citation type="submission" date="2017-09" db="EMBL/GenBank/DDBJ databases">
        <authorList>
            <person name="Regsiter A."/>
            <person name="William W."/>
        </authorList>
    </citation>
    <scope>NUCLEOTIDE SEQUENCE [LARGE SCALE GENOMIC DNA]</scope>
    <source>
        <strain evidence="2">500-1</strain>
    </source>
</reference>
<protein>
    <submittedName>
        <fullName evidence="1">Uncharacterized protein</fullName>
    </submittedName>
</protein>
<proteinExistence type="predicted"/>
<dbReference type="EMBL" id="LT907975">
    <property type="protein sequence ID" value="SOB60517.1"/>
    <property type="molecule type" value="Genomic_DNA"/>
</dbReference>
<dbReference type="InterPro" id="IPR011009">
    <property type="entry name" value="Kinase-like_dom_sf"/>
</dbReference>
<gene>
    <name evidence="1" type="ORF">DPRO_3601</name>
</gene>
<evidence type="ECO:0000313" key="1">
    <source>
        <dbReference type="EMBL" id="SOB60517.1"/>
    </source>
</evidence>
<dbReference type="SUPFAM" id="SSF56112">
    <property type="entry name" value="Protein kinase-like (PK-like)"/>
    <property type="match status" value="1"/>
</dbReference>
<evidence type="ECO:0000313" key="2">
    <source>
        <dbReference type="Proteomes" id="UP000219215"/>
    </source>
</evidence>
<dbReference type="PANTHER" id="PTHR16155">
    <property type="entry name" value="DED DOMAIN-CONTAINING PROTEIN"/>
    <property type="match status" value="1"/>
</dbReference>
<sequence length="1464" mass="166350">MAPTPDTPSELTGIINAFQKERNIALNIREFFWEGKSGAYVGLVDCDGDRNGLYVLKVDNIPHGYEGEEALHRQAQDEGAFGGNIPELVETYEFEDQYLLLMQLAGRSRIQWRPLVTSMTLFKSAYIKLGDILWSDSSVSHHALADYPKLLKQALDYRLEATKGRIRSNMEEQFGLSIVDSNQFIHCDEVLPNPYTYALSSENETPMIRPLMGPTHGDCHASNIFVRAGQGADVLGIYLIDLAFYKPSALFFFDHAYFELATLLNELNGLGEVRWFQLTKQLASCGEIDFNGLAPDERGWADAVIGGRLPSISIVEKTFPDRTDDIWLQFLIAQVAAGLSFVNKPLCKDGTSNGISPSQYRQAFVWASIFLNEALKVTDTVVCASDNGMVPLLEKQEETKCDKIPSLGLDNFVCESISDGLWDDIGGFDPKGLNILILSPSARELPLVEIEQLLALEWAVILDFATTPIPDYNKWSKRPFRQAWPGNIPQETKILSKGALWIFANGRIDLSDAPPAESVAEWRRNYIRDLNSFFESVAQQIAPSNVRVLVCGDESSTTFTRFVTESIDTYFHTSLAPVLINGVQSDNLPDSVDCVPIKLDDFFCRIEAYGDPETLAANKQPLLPCRIDRSVKLHPLKKGLFDRAQKDLTFVHRRLCDEFPSGREFGVDFRRGLPIEWAELAQQIDIERELTPRITKQIQAALSESSNRTINLLHEPSAGGSTLSRRIAWELMEENPVVFIDQITEDTAGYLREIFQFTSLPLLVVIEASIVKESSRESLLQQLWEDNTRAVFLWVARTYEEQAKSKDVLTCLLSKTETQDFLEAYLEQVSETSRIKNIRELARRSELVDQRTPFFFGLNAFEEEYYGLEQLVASTINNLSLSGKDLLADLCLASAFSSEGLPLQEFKLLCEKDNEGEYPFSDNSPFAIEYDTGIRVSHRLIALKTLKALARNKDTWKADIVGWALHLLKSIEHLHSKDSERVKKFIETLFLTRDTAIVLEADTDYQAGRFASKRFSPLILHIGNSEQSRSLLKELTRIWPFENHYAVHYARHLLYESPKEIEAAITVAERAENSEEGEFDDVVIHTVGMCYRGQIEAHFEEAKELGTPYEDIASTVRQDFEISKEKFVKATELNPRSEYGHVATIQSVSILVNRIKTLTKKDTLESLLASPDLRWLADAMQIAEESIAVLRSWQRHKSSTRVDRTIAEWDLVYGNVDAVIGQLRVLVNRGGDNELRRALCSAMLRKRKRQWERLPQADLRSIVNMMDQNIHMKGVRDSDIRSWLFAYRHLETFDIQVAVQRLLDWRSLRPKEVLPVFYLSVMNFLRWLSNKNIGYADEINKWLDHCRQNRQLGQKKQWGHEWLVKGKNGPRAMHFSELTFDPSKVIRGNEPGRDKKLKTFHRVSGVLVKYSGPQNATVDLGNRILAPIVPLQTIVKDDLGKRVSLIVAFTYDGLRGWDPMLDEE</sequence>
<dbReference type="Proteomes" id="UP000219215">
    <property type="component" value="Chromosome DPRO"/>
</dbReference>
<organism evidence="1 2">
    <name type="scientific">Pseudodesulfovibrio profundus</name>
    <dbReference type="NCBI Taxonomy" id="57320"/>
    <lineage>
        <taxon>Bacteria</taxon>
        <taxon>Pseudomonadati</taxon>
        <taxon>Thermodesulfobacteriota</taxon>
        <taxon>Desulfovibrionia</taxon>
        <taxon>Desulfovibrionales</taxon>
        <taxon>Desulfovibrionaceae</taxon>
    </lineage>
</organism>
<dbReference type="PANTHER" id="PTHR16155:SF19">
    <property type="entry name" value="DED DOMAIN-CONTAINING PROTEIN"/>
    <property type="match status" value="1"/>
</dbReference>
<accession>A0A2C8FDE3</accession>
<dbReference type="RefSeq" id="WP_097013227.1">
    <property type="nucleotide sequence ID" value="NZ_LT907975.1"/>
</dbReference>
<dbReference type="KEGG" id="pprf:DPRO_3601"/>
<keyword evidence="2" id="KW-1185">Reference proteome</keyword>
<name>A0A2C8FDE3_9BACT</name>